<keyword evidence="4 6" id="KW-0560">Oxidoreductase</keyword>
<keyword evidence="3 6" id="KW-0521">NADP</keyword>
<dbReference type="Proteomes" id="UP000730739">
    <property type="component" value="Unassembled WGS sequence"/>
</dbReference>
<feature type="active site" evidence="6">
    <location>
        <position position="223"/>
    </location>
</feature>
<dbReference type="InterPro" id="IPR005106">
    <property type="entry name" value="Asp/hSer_DH_NAD-bd"/>
</dbReference>
<dbReference type="PANTHER" id="PTHR31873">
    <property type="entry name" value="L-ASPARTATE DEHYDROGENASE-RELATED"/>
    <property type="match status" value="1"/>
</dbReference>
<organism evidence="9 10">
    <name type="scientific">Sinorhizobium kostiense</name>
    <dbReference type="NCBI Taxonomy" id="76747"/>
    <lineage>
        <taxon>Bacteria</taxon>
        <taxon>Pseudomonadati</taxon>
        <taxon>Pseudomonadota</taxon>
        <taxon>Alphaproteobacteria</taxon>
        <taxon>Hyphomicrobiales</taxon>
        <taxon>Rhizobiaceae</taxon>
        <taxon>Sinorhizobium/Ensifer group</taxon>
        <taxon>Sinorhizobium</taxon>
    </lineage>
</organism>
<evidence type="ECO:0000313" key="10">
    <source>
        <dbReference type="Proteomes" id="UP000730739"/>
    </source>
</evidence>
<sequence>MDRVAMKIGIAGIGAVGSAVAQALDRGDIPGCKLTAISARSAERAAEFNVFLSNRAPNVPLQDMAEECDMVLEALPPSMFDAVAVPTLKAGKILVAMSGSQLLGRDDLIELSRRSGGRIVIPSGAMLGLDAIKAAAVGMIHEVKIVTRKPPSSLVGAPYIVRSGLKLDKLDEALCILKGTVREIAKEFPANVNVAAAVSLAGVGPERTKMEIWADPSLQLNTHTVSVRSDSSDFSMSIQNRPSHENPATGRITSQSVIAYLRQLHAGLRIGT</sequence>
<name>A0ABS4R838_9HYPH</name>
<evidence type="ECO:0000256" key="2">
    <source>
        <dbReference type="ARBA" id="ARBA00022642"/>
    </source>
</evidence>
<feature type="binding site" evidence="6">
    <location>
        <position position="193"/>
    </location>
    <ligand>
        <name>NAD(+)</name>
        <dbReference type="ChEBI" id="CHEBI:57540"/>
    </ligand>
</feature>
<dbReference type="GO" id="GO:0033735">
    <property type="term" value="F:aspartate dehydrogenase [NAD(P)+] activity"/>
    <property type="evidence" value="ECO:0007669"/>
    <property type="project" value="UniProtKB-EC"/>
</dbReference>
<dbReference type="PANTHER" id="PTHR31873:SF6">
    <property type="entry name" value="ASPARTATE DEHYDROGENASE DOMAIN-CONTAINING PROTEIN"/>
    <property type="match status" value="1"/>
</dbReference>
<comment type="catalytic activity">
    <reaction evidence="6">
        <text>L-aspartate + NADP(+) + H2O = oxaloacetate + NH4(+) + NADPH + H(+)</text>
        <dbReference type="Rhea" id="RHEA:11784"/>
        <dbReference type="ChEBI" id="CHEBI:15377"/>
        <dbReference type="ChEBI" id="CHEBI:15378"/>
        <dbReference type="ChEBI" id="CHEBI:16452"/>
        <dbReference type="ChEBI" id="CHEBI:28938"/>
        <dbReference type="ChEBI" id="CHEBI:29991"/>
        <dbReference type="ChEBI" id="CHEBI:57783"/>
        <dbReference type="ChEBI" id="CHEBI:58349"/>
        <dbReference type="EC" id="1.4.1.21"/>
    </reaction>
</comment>
<keyword evidence="5 6" id="KW-0520">NAD</keyword>
<dbReference type="PIRSF" id="PIRSF005227">
    <property type="entry name" value="Asp_dh_NAD_syn"/>
    <property type="match status" value="1"/>
</dbReference>
<evidence type="ECO:0000256" key="5">
    <source>
        <dbReference type="ARBA" id="ARBA00023027"/>
    </source>
</evidence>
<dbReference type="InterPro" id="IPR002811">
    <property type="entry name" value="Asp_DH"/>
</dbReference>
<evidence type="ECO:0000313" key="9">
    <source>
        <dbReference type="EMBL" id="MBP2239056.1"/>
    </source>
</evidence>
<dbReference type="SUPFAM" id="SSF51735">
    <property type="entry name" value="NAD(P)-binding Rossmann-fold domains"/>
    <property type="match status" value="1"/>
</dbReference>
<evidence type="ECO:0000256" key="3">
    <source>
        <dbReference type="ARBA" id="ARBA00022857"/>
    </source>
</evidence>
<evidence type="ECO:0000259" key="7">
    <source>
        <dbReference type="Pfam" id="PF01958"/>
    </source>
</evidence>
<dbReference type="EMBL" id="JAGILA010000010">
    <property type="protein sequence ID" value="MBP2239056.1"/>
    <property type="molecule type" value="Genomic_DNA"/>
</dbReference>
<comment type="caution">
    <text evidence="9">The sequence shown here is derived from an EMBL/GenBank/DDBJ whole genome shotgun (WGS) entry which is preliminary data.</text>
</comment>
<dbReference type="EC" id="1.4.1.21" evidence="6"/>
<evidence type="ECO:0000256" key="6">
    <source>
        <dbReference type="HAMAP-Rule" id="MF_01265"/>
    </source>
</evidence>
<dbReference type="InterPro" id="IPR036291">
    <property type="entry name" value="NAD(P)-bd_dom_sf"/>
</dbReference>
<comment type="similarity">
    <text evidence="1 6">Belongs to the L-aspartate dehydrogenase family.</text>
</comment>
<comment type="miscellaneous">
    <text evidence="6">The iminoaspartate product is unstable in aqueous solution and can decompose to oxaloacetate and ammonia.</text>
</comment>
<evidence type="ECO:0000256" key="4">
    <source>
        <dbReference type="ARBA" id="ARBA00023002"/>
    </source>
</evidence>
<dbReference type="RefSeq" id="WP_234939706.1">
    <property type="nucleotide sequence ID" value="NZ_JAGILA010000010.1"/>
</dbReference>
<evidence type="ECO:0000256" key="1">
    <source>
        <dbReference type="ARBA" id="ARBA00008331"/>
    </source>
</evidence>
<dbReference type="InterPro" id="IPR020626">
    <property type="entry name" value="Asp_DH_prok"/>
</dbReference>
<keyword evidence="2 6" id="KW-0662">Pyridine nucleotide biosynthesis</keyword>
<dbReference type="SUPFAM" id="SSF55347">
    <property type="entry name" value="Glyceraldehyde-3-phosphate dehydrogenase-like, C-terminal domain"/>
    <property type="match status" value="1"/>
</dbReference>
<feature type="binding site" evidence="6">
    <location>
        <position position="125"/>
    </location>
    <ligand>
        <name>NAD(+)</name>
        <dbReference type="ChEBI" id="CHEBI:57540"/>
    </ligand>
</feature>
<accession>A0ABS4R838</accession>
<protein>
    <recommendedName>
        <fullName evidence="6">L-aspartate dehydrogenase</fullName>
        <ecNumber evidence="6">1.4.1.21</ecNumber>
    </recommendedName>
</protein>
<keyword evidence="10" id="KW-1185">Reference proteome</keyword>
<feature type="domain" description="Aspartate/homoserine dehydrogenase NAD-binding" evidence="8">
    <location>
        <begin position="12"/>
        <end position="122"/>
    </location>
</feature>
<proteinExistence type="inferred from homology"/>
<dbReference type="Pfam" id="PF01958">
    <property type="entry name" value="Asp_DH_C"/>
    <property type="match status" value="1"/>
</dbReference>
<feature type="domain" description="Aspartate dehydrogenase" evidence="7">
    <location>
        <begin position="171"/>
        <end position="258"/>
    </location>
</feature>
<reference evidence="9 10" key="1">
    <citation type="submission" date="2021-03" db="EMBL/GenBank/DDBJ databases">
        <title>Genomic Encyclopedia of Type Strains, Phase IV (KMG-IV): sequencing the most valuable type-strain genomes for metagenomic binning, comparative biology and taxonomic classification.</title>
        <authorList>
            <person name="Goeker M."/>
        </authorList>
    </citation>
    <scope>NUCLEOTIDE SEQUENCE [LARGE SCALE GENOMIC DNA]</scope>
    <source>
        <strain evidence="9 10">DSM 13372</strain>
    </source>
</reference>
<gene>
    <name evidence="6" type="primary">nadX</name>
    <name evidence="9" type="ORF">J2Z31_005597</name>
</gene>
<dbReference type="HAMAP" id="MF_01265">
    <property type="entry name" value="NadX"/>
    <property type="match status" value="1"/>
</dbReference>
<dbReference type="Gene3D" id="3.40.50.720">
    <property type="entry name" value="NAD(P)-binding Rossmann-like Domain"/>
    <property type="match status" value="1"/>
</dbReference>
<evidence type="ECO:0000259" key="8">
    <source>
        <dbReference type="Pfam" id="PF03447"/>
    </source>
</evidence>
<comment type="pathway">
    <text evidence="6">Cofactor biosynthesis; NAD(+) biosynthesis; iminoaspartate from L-aspartate (dehydrogenase route): step 1/1.</text>
</comment>
<dbReference type="Gene3D" id="3.30.360.10">
    <property type="entry name" value="Dihydrodipicolinate Reductase, domain 2"/>
    <property type="match status" value="1"/>
</dbReference>
<comment type="catalytic activity">
    <reaction evidence="6">
        <text>L-aspartate + NAD(+) + H2O = oxaloacetate + NH4(+) + NADH + H(+)</text>
        <dbReference type="Rhea" id="RHEA:11788"/>
        <dbReference type="ChEBI" id="CHEBI:15377"/>
        <dbReference type="ChEBI" id="CHEBI:15378"/>
        <dbReference type="ChEBI" id="CHEBI:16452"/>
        <dbReference type="ChEBI" id="CHEBI:28938"/>
        <dbReference type="ChEBI" id="CHEBI:29991"/>
        <dbReference type="ChEBI" id="CHEBI:57540"/>
        <dbReference type="ChEBI" id="CHEBI:57945"/>
        <dbReference type="EC" id="1.4.1.21"/>
    </reaction>
</comment>
<dbReference type="InterPro" id="IPR011182">
    <property type="entry name" value="L-Asp_DH"/>
</dbReference>
<dbReference type="NCBIfam" id="NF009825">
    <property type="entry name" value="PRK13302.1"/>
    <property type="match status" value="1"/>
</dbReference>
<comment type="function">
    <text evidence="6">Specifically catalyzes the NAD or NADP-dependent dehydrogenation of L-aspartate to iminoaspartate.</text>
</comment>
<dbReference type="Pfam" id="PF03447">
    <property type="entry name" value="NAD_binding_3"/>
    <property type="match status" value="1"/>
</dbReference>